<dbReference type="Pfam" id="PF12705">
    <property type="entry name" value="PDDEXK_1"/>
    <property type="match status" value="1"/>
</dbReference>
<evidence type="ECO:0000256" key="2">
    <source>
        <dbReference type="ARBA" id="ARBA00022722"/>
    </source>
</evidence>
<dbReference type="InterPro" id="IPR014017">
    <property type="entry name" value="DNA_helicase_UvrD-like_C"/>
</dbReference>
<reference evidence="16 17" key="1">
    <citation type="submission" date="2023-07" db="EMBL/GenBank/DDBJ databases">
        <title>Genomic Encyclopedia of Type Strains, Phase IV (KMG-IV): sequencing the most valuable type-strain genomes for metagenomic binning, comparative biology and taxonomic classification.</title>
        <authorList>
            <person name="Goeker M."/>
        </authorList>
    </citation>
    <scope>NUCLEOTIDE SEQUENCE [LARGE SCALE GENOMIC DNA]</scope>
    <source>
        <strain evidence="16 17">DSM 23837</strain>
    </source>
</reference>
<dbReference type="HAMAP" id="MF_01452">
    <property type="entry name" value="AddB_type1"/>
    <property type="match status" value="1"/>
</dbReference>
<keyword evidence="12 14" id="KW-0238">DNA-binding</keyword>
<comment type="caution">
    <text evidence="16">The sequence shown here is derived from an EMBL/GenBank/DDBJ whole genome shotgun (WGS) entry which is preliminary data.</text>
</comment>
<dbReference type="InterPro" id="IPR049035">
    <property type="entry name" value="ADDB_N"/>
</dbReference>
<comment type="miscellaneous">
    <text evidence="14">Despite having conserved helicase domains, this subunit does not have helicase activity.</text>
</comment>
<proteinExistence type="inferred from homology"/>
<comment type="cofactor">
    <cofactor evidence="14">
        <name>Mg(2+)</name>
        <dbReference type="ChEBI" id="CHEBI:18420"/>
    </cofactor>
</comment>
<keyword evidence="7 14" id="KW-0347">Helicase</keyword>
<dbReference type="Gene3D" id="3.40.50.300">
    <property type="entry name" value="P-loop containing nucleotide triphosphate hydrolases"/>
    <property type="match status" value="3"/>
</dbReference>
<dbReference type="NCBIfam" id="TIGR02773">
    <property type="entry name" value="addB_Gpos"/>
    <property type="match status" value="1"/>
</dbReference>
<evidence type="ECO:0000256" key="1">
    <source>
        <dbReference type="ARBA" id="ARBA00022485"/>
    </source>
</evidence>
<evidence type="ECO:0000313" key="17">
    <source>
        <dbReference type="Proteomes" id="UP001223586"/>
    </source>
</evidence>
<keyword evidence="6 14" id="KW-0378">Hydrolase</keyword>
<sequence>MSVRFVIGRAGTGKTAIFLEEMRDKLHQDPSGSPIIYLVPDQMTFLSETRFIQQQSLAGMIRAQVFSFPRLAWRVLQETGGLGRIHLSSAGLNMLIRKVVEDKKGELTIFGRAIDKPGFMEQVEEMFTDFKHYCITPEQLLEKQQELEKKAGSRALADKLHDLGVIYREFEARLFGKYIDANDYLRLLAEAIPKSSYLQDAEIFIDGFYSFTPQEYMIIERLMQTSKRLSFALTLDQPFHSTVPDDLHLFRMTGETNAILVEMAKRNGVKIEADLCLNQPFRFSHGSLRHLESQLETRPVQVYKGAAAVYLQQASNRRAEVEAIAREIRELVRTKGYRYKEIAILVRNGNDYYHFLETIFYDYDIPLFIDQKRPMFHHPLIEFIRSTLEIINSHWRYEPIFRAIKTGLLFPLSSNSKELREKMDQLENYVLAYGIKGDHWVKKEKWHYRRFRGLSLNEGVQTDEEKQKEETINELRQMAAEPILRFASQVKKAKTVRDVCEVLFTFLETLDIPAKLEALQETAEKEGRLLAAREHSQAWNAIVDLLDQYVEVLGDEIISFQDFALFLDAGLESLKFSLVPPALDQVLVADLEKSRLSNIKAAFVIGINDGVLPAKMMDDGVLADDDRSLLIHKGLSIAPSSKMKLLDEAFIAYCAFTIASELMYFSYPLADEEGNALLPSPYIQRVKELFPMMKEKIAANDPAELMEHDQLDYISHPNAAIAYVSAQLQLKKRRYPVADFWWDVYNFYLENPEWKRRSMNVFSSLFYQNKAKKIAPSTSKALYGDDILASVSRMELFHSCPFSHFATYGLQLREREIYRLAAPDIGELFHSALEWIGKEVDKRKIAWASLTKDQCTYLAKEAITFLAPKLPILLSSNRYRYVTYKLEQIVRKASQVLSEHAKVSGFHPIGMEVDFGPNGTLPPFHFRLKNGATMKLRGRIDRVDQAKNEQGTYLRVIDFKSSTREVDVTEIYYGISLQMLTYLDMVITHANILVGTEASPAGVLYFHLHHPIVKSNQLLTMDEIEDEIMKSFKMKGLLLQNEEVVKLMDKTLENGSSHVVSAGLKKDGTFTARSRVVAEEDFTAIRGYVRKLYEKAGNDIVSGVADISPYRLQNRTPCQFCAYQPVCQFDQSLEENHFRMISPQNEADILERMRKEEMDHEDGYSS</sequence>
<comment type="function">
    <text evidence="14">The heterodimer acts as both an ATP-dependent DNA helicase and an ATP-dependent, dual-direction single-stranded exonuclease. Recognizes the chi site generating a DNA molecule suitable for the initiation of homologous recombination. The AddB subunit has 5' -&gt; 3' nuclease activity but not helicase activity.</text>
</comment>
<keyword evidence="3 14" id="KW-0479">Metal-binding</keyword>
<comment type="subunit">
    <text evidence="14">Heterodimer of AddA and AddB.</text>
</comment>
<evidence type="ECO:0000256" key="11">
    <source>
        <dbReference type="ARBA" id="ARBA00023014"/>
    </source>
</evidence>
<evidence type="ECO:0000256" key="6">
    <source>
        <dbReference type="ARBA" id="ARBA00022801"/>
    </source>
</evidence>
<dbReference type="GO" id="GO:0003678">
    <property type="term" value="F:DNA helicase activity"/>
    <property type="evidence" value="ECO:0007669"/>
    <property type="project" value="UniProtKB-EC"/>
</dbReference>
<keyword evidence="4 14" id="KW-0547">Nucleotide-binding</keyword>
<evidence type="ECO:0000259" key="15">
    <source>
        <dbReference type="PROSITE" id="PS51217"/>
    </source>
</evidence>
<keyword evidence="17" id="KW-1185">Reference proteome</keyword>
<evidence type="ECO:0000256" key="8">
    <source>
        <dbReference type="ARBA" id="ARBA00022839"/>
    </source>
</evidence>
<keyword evidence="5 14" id="KW-0227">DNA damage</keyword>
<dbReference type="Gene3D" id="6.10.140.1030">
    <property type="match status" value="1"/>
</dbReference>
<dbReference type="PROSITE" id="PS51217">
    <property type="entry name" value="UVRD_HELICASE_CTER"/>
    <property type="match status" value="1"/>
</dbReference>
<feature type="binding site" evidence="14">
    <location>
        <position position="1121"/>
    </location>
    <ligand>
        <name>[4Fe-4S] cluster</name>
        <dbReference type="ChEBI" id="CHEBI:49883"/>
    </ligand>
</feature>
<evidence type="ECO:0000256" key="14">
    <source>
        <dbReference type="HAMAP-Rule" id="MF_01452"/>
    </source>
</evidence>
<dbReference type="PANTHER" id="PTHR30591">
    <property type="entry name" value="RECBCD ENZYME SUBUNIT RECC"/>
    <property type="match status" value="1"/>
</dbReference>
<dbReference type="EC" id="3.1.-.-" evidence="14"/>
<accession>A0ABT9WN47</accession>
<keyword evidence="2 14" id="KW-0540">Nuclease</keyword>
<dbReference type="Pfam" id="PF21445">
    <property type="entry name" value="ADDB_N"/>
    <property type="match status" value="1"/>
</dbReference>
<evidence type="ECO:0000256" key="13">
    <source>
        <dbReference type="ARBA" id="ARBA00023204"/>
    </source>
</evidence>
<dbReference type="Pfam" id="PF13361">
    <property type="entry name" value="UvrD_C"/>
    <property type="match status" value="1"/>
</dbReference>
<evidence type="ECO:0000256" key="10">
    <source>
        <dbReference type="ARBA" id="ARBA00023004"/>
    </source>
</evidence>
<dbReference type="InterPro" id="IPR011604">
    <property type="entry name" value="PDDEXK-like_dom_sf"/>
</dbReference>
<name>A0ABT9WN47_9BACI</name>
<keyword evidence="10 14" id="KW-0408">Iron</keyword>
<dbReference type="Proteomes" id="UP001223586">
    <property type="component" value="Unassembled WGS sequence"/>
</dbReference>
<dbReference type="Gene3D" id="3.90.320.10">
    <property type="match status" value="1"/>
</dbReference>
<feature type="binding site" evidence="14">
    <location>
        <position position="800"/>
    </location>
    <ligand>
        <name>[4Fe-4S] cluster</name>
        <dbReference type="ChEBI" id="CHEBI:49883"/>
    </ligand>
</feature>
<keyword evidence="1 14" id="KW-0004">4Fe-4S</keyword>
<evidence type="ECO:0000256" key="9">
    <source>
        <dbReference type="ARBA" id="ARBA00022840"/>
    </source>
</evidence>
<evidence type="ECO:0000256" key="5">
    <source>
        <dbReference type="ARBA" id="ARBA00022763"/>
    </source>
</evidence>
<keyword evidence="8 14" id="KW-0269">Exonuclease</keyword>
<evidence type="ECO:0000256" key="3">
    <source>
        <dbReference type="ARBA" id="ARBA00022723"/>
    </source>
</evidence>
<keyword evidence="9 14" id="KW-0067">ATP-binding</keyword>
<comment type="cofactor">
    <cofactor evidence="14">
        <name>[4Fe-4S] cluster</name>
        <dbReference type="ChEBI" id="CHEBI:49883"/>
    </cofactor>
    <text evidence="14">Binds 1 [4Fe-4S] cluster.</text>
</comment>
<evidence type="ECO:0000313" key="16">
    <source>
        <dbReference type="EMBL" id="MDQ0174712.1"/>
    </source>
</evidence>
<organism evidence="16 17">
    <name type="scientific">Bacillus chungangensis</name>
    <dbReference type="NCBI Taxonomy" id="587633"/>
    <lineage>
        <taxon>Bacteria</taxon>
        <taxon>Bacillati</taxon>
        <taxon>Bacillota</taxon>
        <taxon>Bacilli</taxon>
        <taxon>Bacillales</taxon>
        <taxon>Bacillaceae</taxon>
        <taxon>Bacillus</taxon>
    </lineage>
</organism>
<evidence type="ECO:0000256" key="4">
    <source>
        <dbReference type="ARBA" id="ARBA00022741"/>
    </source>
</evidence>
<evidence type="ECO:0000256" key="7">
    <source>
        <dbReference type="ARBA" id="ARBA00022806"/>
    </source>
</evidence>
<evidence type="ECO:0000256" key="12">
    <source>
        <dbReference type="ARBA" id="ARBA00023125"/>
    </source>
</evidence>
<keyword evidence="13 14" id="KW-0234">DNA repair</keyword>
<dbReference type="GO" id="GO:0016787">
    <property type="term" value="F:hydrolase activity"/>
    <property type="evidence" value="ECO:0007669"/>
    <property type="project" value="UniProtKB-KW"/>
</dbReference>
<keyword evidence="11 14" id="KW-0411">Iron-sulfur</keyword>
<gene>
    <name evidence="14" type="primary">addB</name>
    <name evidence="16" type="ORF">J2S08_000545</name>
</gene>
<feature type="domain" description="UvrD-like helicase C-terminal" evidence="15">
    <location>
        <begin position="278"/>
        <end position="584"/>
    </location>
</feature>
<comment type="similarity">
    <text evidence="14">Belongs to the helicase family. AddB/RexB type 1 subfamily.</text>
</comment>
<dbReference type="SUPFAM" id="SSF52540">
    <property type="entry name" value="P-loop containing nucleoside triphosphate hydrolases"/>
    <property type="match status" value="2"/>
</dbReference>
<dbReference type="InterPro" id="IPR038726">
    <property type="entry name" value="PDDEXK_AddAB-type"/>
</dbReference>
<dbReference type="InterPro" id="IPR027417">
    <property type="entry name" value="P-loop_NTPase"/>
</dbReference>
<dbReference type="InterPro" id="IPR014140">
    <property type="entry name" value="DNA_helicase_suAddB"/>
</dbReference>
<dbReference type="EMBL" id="JAUSTT010000002">
    <property type="protein sequence ID" value="MDQ0174712.1"/>
    <property type="molecule type" value="Genomic_DNA"/>
</dbReference>
<feature type="binding site" evidence="14">
    <location>
        <position position="1127"/>
    </location>
    <ligand>
        <name>[4Fe-4S] cluster</name>
        <dbReference type="ChEBI" id="CHEBI:49883"/>
    </ligand>
</feature>
<dbReference type="PANTHER" id="PTHR30591:SF1">
    <property type="entry name" value="RECBCD ENZYME SUBUNIT RECC"/>
    <property type="match status" value="1"/>
</dbReference>
<protein>
    <recommendedName>
        <fullName evidence="14">ATP-dependent helicase/deoxyribonuclease subunit B</fullName>
        <ecNumber evidence="14">3.1.-.-</ecNumber>
    </recommendedName>
    <alternativeName>
        <fullName evidence="14">ATP-dependent helicase/nuclease subunit AddB</fullName>
    </alternativeName>
</protein>
<dbReference type="RefSeq" id="WP_307226408.1">
    <property type="nucleotide sequence ID" value="NZ_JAUSTT010000002.1"/>
</dbReference>
<feature type="binding site" evidence="14">
    <location>
        <position position="1118"/>
    </location>
    <ligand>
        <name>[4Fe-4S] cluster</name>
        <dbReference type="ChEBI" id="CHEBI:49883"/>
    </ligand>
</feature>